<evidence type="ECO:0008006" key="4">
    <source>
        <dbReference type="Google" id="ProtNLM"/>
    </source>
</evidence>
<feature type="region of interest" description="Disordered" evidence="1">
    <location>
        <begin position="1"/>
        <end position="25"/>
    </location>
</feature>
<sequence>MSGRGRGGRRASQPPPGWQPPERLPDGGCRTEVVFYEEQSGKSHVLNFSSFPAPLAMQQWMAALVATRCGARGGSKRLATAKRYHWTLHRFMTVLSEADRVPSMPSELAPAHFQIFRDQYEDHPTTLRTYLMSLRRLMRASEELTEEARRDLLRTRLPTAVPETRVVAYSDDEWQQIMTALRRDVRTSRDRIRAGARLLERSRGGELTPGSKEEALGRMLEEFAATGDLPRNASGALRDEVARLGGAMAITGMLSLTRDECTAFALLLSALTAENFGTVKAWPAVHTRPDGGVAPQAVALVEETKPRRGPDREHMIAALEDLPASLCNLVDSEDIERRLFHSPLRVYQLLLELTQTARRLSNETSAFISYSPKRRGAFARDMWNAEVHVKHWSQTRGFPSLRKAIAGGRPAVQVRRIRQTALELKRRPTAHSRETLRDHYLKRSRTVQEQSRSVVGKALRGQVTKARAAMDIPVFTPDFIARATRNLEEAAVEAGLDAETLKRLLTGEQDTVLAGCVDHLSGPETPPGMSCTASFFACLQCENARALPHQLPVQIAARDRLLATRPNADPATWRAKYQTAVDRLEDILRHYTPAEREQAHAKLTDRQSALIDDLLSGRLDLR</sequence>
<organism evidence="2 3">
    <name type="scientific">Streptomyces himastatinicus ATCC 53653</name>
    <dbReference type="NCBI Taxonomy" id="457427"/>
    <lineage>
        <taxon>Bacteria</taxon>
        <taxon>Bacillati</taxon>
        <taxon>Actinomycetota</taxon>
        <taxon>Actinomycetes</taxon>
        <taxon>Kitasatosporales</taxon>
        <taxon>Streptomycetaceae</taxon>
        <taxon>Streptomyces</taxon>
        <taxon>Streptomyces violaceusniger group</taxon>
    </lineage>
</organism>
<dbReference type="EMBL" id="GG657754">
    <property type="protein sequence ID" value="EFL20838.1"/>
    <property type="molecule type" value="Genomic_DNA"/>
</dbReference>
<gene>
    <name evidence="2" type="ORF">SSOG_00550</name>
</gene>
<evidence type="ECO:0000313" key="3">
    <source>
        <dbReference type="Proteomes" id="UP000003963"/>
    </source>
</evidence>
<keyword evidence="3" id="KW-1185">Reference proteome</keyword>
<accession>D9WB44</accession>
<dbReference type="HOGENOM" id="CLU_030567_0_0_11"/>
<evidence type="ECO:0000313" key="2">
    <source>
        <dbReference type="EMBL" id="EFL20838.1"/>
    </source>
</evidence>
<protein>
    <recommendedName>
        <fullName evidence="4">Core-binding (CB) domain-containing protein</fullName>
    </recommendedName>
</protein>
<reference evidence="2 3" key="1">
    <citation type="submission" date="2009-02" db="EMBL/GenBank/DDBJ databases">
        <title>Annotation of Streptomyces hygroscopicus strain ATCC 53653.</title>
        <authorList>
            <consortium name="The Broad Institute Genome Sequencing Platform"/>
            <consortium name="Broad Institute Microbial Sequencing Center"/>
            <person name="Fischbach M."/>
            <person name="Godfrey P."/>
            <person name="Ward D."/>
            <person name="Young S."/>
            <person name="Zeng Q."/>
            <person name="Koehrsen M."/>
            <person name="Alvarado L."/>
            <person name="Berlin A.M."/>
            <person name="Bochicchio J."/>
            <person name="Borenstein D."/>
            <person name="Chapman S.B."/>
            <person name="Chen Z."/>
            <person name="Engels R."/>
            <person name="Freedman E."/>
            <person name="Gellesch M."/>
            <person name="Goldberg J."/>
            <person name="Griggs A."/>
            <person name="Gujja S."/>
            <person name="Heilman E.R."/>
            <person name="Heiman D.I."/>
            <person name="Hepburn T.A."/>
            <person name="Howarth C."/>
            <person name="Jen D."/>
            <person name="Larson L."/>
            <person name="Lewis B."/>
            <person name="Mehta T."/>
            <person name="Park D."/>
            <person name="Pearson M."/>
            <person name="Richards J."/>
            <person name="Roberts A."/>
            <person name="Saif S."/>
            <person name="Shea T.D."/>
            <person name="Shenoy N."/>
            <person name="Sisk P."/>
            <person name="Stolte C."/>
            <person name="Sykes S.N."/>
            <person name="Thomson T."/>
            <person name="Walk T."/>
            <person name="White J."/>
            <person name="Yandava C."/>
            <person name="Straight P."/>
            <person name="Clardy J."/>
            <person name="Hung D."/>
            <person name="Kolter R."/>
            <person name="Mekalanos J."/>
            <person name="Walker S."/>
            <person name="Walsh C.T."/>
            <person name="Wieland-Brown L.C."/>
            <person name="Haas B."/>
            <person name="Nusbaum C."/>
            <person name="Birren B."/>
        </authorList>
    </citation>
    <scope>NUCLEOTIDE SEQUENCE [LARGE SCALE GENOMIC DNA]</scope>
    <source>
        <strain evidence="2 3">ATCC 53653</strain>
    </source>
</reference>
<dbReference type="Proteomes" id="UP000003963">
    <property type="component" value="Unassembled WGS sequence"/>
</dbReference>
<dbReference type="AlphaFoldDB" id="D9WB44"/>
<dbReference type="STRING" id="457427.SSOG_00550"/>
<proteinExistence type="predicted"/>
<evidence type="ECO:0000256" key="1">
    <source>
        <dbReference type="SAM" id="MobiDB-lite"/>
    </source>
</evidence>
<name>D9WB44_9ACTN</name>